<proteinExistence type="predicted"/>
<feature type="transmembrane region" description="Helical" evidence="1">
    <location>
        <begin position="37"/>
        <end position="58"/>
    </location>
</feature>
<feature type="domain" description="Sensor histidine kinase NatK-like C-terminal" evidence="2">
    <location>
        <begin position="341"/>
        <end position="440"/>
    </location>
</feature>
<dbReference type="RefSeq" id="WP_002603482.1">
    <property type="nucleotide sequence ID" value="NZ_CABIXC010000009.1"/>
</dbReference>
<keyword evidence="3" id="KW-0808">Transferase</keyword>
<dbReference type="Proteomes" id="UP000095651">
    <property type="component" value="Unassembled WGS sequence"/>
</dbReference>
<accession>A0A174GX59</accession>
<dbReference type="EMBL" id="CYZE01000009">
    <property type="protein sequence ID" value="CUO65369.1"/>
    <property type="molecule type" value="Genomic_DNA"/>
</dbReference>
<dbReference type="CDD" id="cd16935">
    <property type="entry name" value="HATPase_AgrC-ComD-like"/>
    <property type="match status" value="1"/>
</dbReference>
<dbReference type="PANTHER" id="PTHR40448">
    <property type="entry name" value="TWO-COMPONENT SENSOR HISTIDINE KINASE"/>
    <property type="match status" value="1"/>
</dbReference>
<dbReference type="GO" id="GO:0016301">
    <property type="term" value="F:kinase activity"/>
    <property type="evidence" value="ECO:0007669"/>
    <property type="project" value="UniProtKB-KW"/>
</dbReference>
<keyword evidence="3" id="KW-0418">Kinase</keyword>
<feature type="transmembrane region" description="Helical" evidence="1">
    <location>
        <begin position="134"/>
        <end position="152"/>
    </location>
</feature>
<dbReference type="PANTHER" id="PTHR40448:SF1">
    <property type="entry name" value="TWO-COMPONENT SENSOR HISTIDINE KINASE"/>
    <property type="match status" value="1"/>
</dbReference>
<dbReference type="InterPro" id="IPR036890">
    <property type="entry name" value="HATPase_C_sf"/>
</dbReference>
<dbReference type="InterPro" id="IPR032834">
    <property type="entry name" value="NatK-like_C"/>
</dbReference>
<dbReference type="Gene3D" id="3.30.565.10">
    <property type="entry name" value="Histidine kinase-like ATPase, C-terminal domain"/>
    <property type="match status" value="1"/>
</dbReference>
<sequence length="459" mass="52393">MEFPFSVLSVGLELLTIIFCILLFFRGRLRVNGVRSFFILVLLFFVTTGSYFLLRPLFGGGDSFKTLYSIYSLAVIILFLSWLFRESIFVTIFIVFAARNYLDGTNMISDLVSVIWHSASFSGSQTATGFLCRLTVYILLVPVLYHFFKVCIRPAIASTKSMNIWNYLWIIPVSFFFLYRLGFNPYYTAIETGNKNSMLLFPLIWYPGMFFCQLCIFRLLSETSQNIVLREKLHTAELLTEMEKKQYSLLQDNIEGTRKARHDLRHHLLAMRGYAERRDYEGCLRYIEEFLKQTDSYALKQYCDNHAVNSIISYYENTAVSSGVAVSIEIRLPSLLTVPEVDFCTILGNLLSNAVEACLRQTEGERFIRMKLGMAGRSMVTLSVVNSYSGDIREENGIFLSSHHAGEGIGTMSVRHIADQYHGITRFRYEDGVFETSVLLNPEPSGAAADREPAIISHQ</sequence>
<evidence type="ECO:0000313" key="4">
    <source>
        <dbReference type="Proteomes" id="UP000095651"/>
    </source>
</evidence>
<dbReference type="AlphaFoldDB" id="A0A174GX59"/>
<feature type="transmembrane region" description="Helical" evidence="1">
    <location>
        <begin position="6"/>
        <end position="25"/>
    </location>
</feature>
<dbReference type="GO" id="GO:0042802">
    <property type="term" value="F:identical protein binding"/>
    <property type="evidence" value="ECO:0007669"/>
    <property type="project" value="TreeGrafter"/>
</dbReference>
<feature type="transmembrane region" description="Helical" evidence="1">
    <location>
        <begin position="164"/>
        <end position="183"/>
    </location>
</feature>
<dbReference type="Pfam" id="PF14501">
    <property type="entry name" value="HATPase_c_5"/>
    <property type="match status" value="1"/>
</dbReference>
<dbReference type="SUPFAM" id="SSF55874">
    <property type="entry name" value="ATPase domain of HSP90 chaperone/DNA topoisomerase II/histidine kinase"/>
    <property type="match status" value="1"/>
</dbReference>
<evidence type="ECO:0000259" key="2">
    <source>
        <dbReference type="Pfam" id="PF14501"/>
    </source>
</evidence>
<feature type="transmembrane region" description="Helical" evidence="1">
    <location>
        <begin position="203"/>
        <end position="220"/>
    </location>
</feature>
<keyword evidence="1" id="KW-1133">Transmembrane helix</keyword>
<keyword evidence="1" id="KW-0812">Transmembrane</keyword>
<organism evidence="3 4">
    <name type="scientific">Hungatella hathewayi</name>
    <dbReference type="NCBI Taxonomy" id="154046"/>
    <lineage>
        <taxon>Bacteria</taxon>
        <taxon>Bacillati</taxon>
        <taxon>Bacillota</taxon>
        <taxon>Clostridia</taxon>
        <taxon>Lachnospirales</taxon>
        <taxon>Lachnospiraceae</taxon>
        <taxon>Hungatella</taxon>
    </lineage>
</organism>
<evidence type="ECO:0000313" key="3">
    <source>
        <dbReference type="EMBL" id="CUO65369.1"/>
    </source>
</evidence>
<evidence type="ECO:0000256" key="1">
    <source>
        <dbReference type="SAM" id="Phobius"/>
    </source>
</evidence>
<name>A0A174GX59_9FIRM</name>
<feature type="transmembrane region" description="Helical" evidence="1">
    <location>
        <begin position="70"/>
        <end position="96"/>
    </location>
</feature>
<reference evidence="3 4" key="1">
    <citation type="submission" date="2015-09" db="EMBL/GenBank/DDBJ databases">
        <authorList>
            <consortium name="Pathogen Informatics"/>
        </authorList>
    </citation>
    <scope>NUCLEOTIDE SEQUENCE [LARGE SCALE GENOMIC DNA]</scope>
    <source>
        <strain evidence="3 4">2789STDY5608850</strain>
    </source>
</reference>
<gene>
    <name evidence="3" type="ORF">ERS852407_03502</name>
</gene>
<protein>
    <submittedName>
        <fullName evidence="3">Signal transduction histidine kinase regulating citrate/malate metabolism</fullName>
    </submittedName>
</protein>
<keyword evidence="1" id="KW-0472">Membrane</keyword>